<gene>
    <name evidence="1" type="ORF">DFR44_1057</name>
</gene>
<keyword evidence="2" id="KW-1185">Reference proteome</keyword>
<organism evidence="1 2">
    <name type="scientific">Hydromonas duriensis</name>
    <dbReference type="NCBI Taxonomy" id="1527608"/>
    <lineage>
        <taxon>Bacteria</taxon>
        <taxon>Pseudomonadati</taxon>
        <taxon>Pseudomonadota</taxon>
        <taxon>Betaproteobacteria</taxon>
        <taxon>Burkholderiales</taxon>
        <taxon>Burkholderiaceae</taxon>
        <taxon>Hydromonas</taxon>
    </lineage>
</organism>
<dbReference type="NCBIfam" id="TIGR03353">
    <property type="entry name" value="VI_chp_4"/>
    <property type="match status" value="1"/>
</dbReference>
<dbReference type="InterPro" id="IPR010263">
    <property type="entry name" value="T6SS_TssK"/>
</dbReference>
<evidence type="ECO:0000313" key="1">
    <source>
        <dbReference type="EMBL" id="TDR32126.1"/>
    </source>
</evidence>
<dbReference type="Proteomes" id="UP000294480">
    <property type="component" value="Unassembled WGS sequence"/>
</dbReference>
<sequence length="449" mass="50770">MGWYNKIVWTEGLFMRPQHLQQQERYLEHYAHRRSLTLSPFFWGISHYAIDTESLNLGKIVLKSATGLFIDGTPFDAPGHMPLPQPLKITHELLEQEIFLATPARLPNSEETAFEEDAGRSLARNIAFEYELRDSNSIGMGSKLVQMSHLRLKLVPAKEMGDAWVGLPIAKVSEILSDGSIRLDSTLIPPVTGFAASQQLKDWLIEIHGLTNLRADALAKRLVGTDVRSSQVAEVTDYFILQLLNRYQPLLKHLLSVPETSPEELYQTLLQLAGEMSTFVNSKTRRPEVFPEYDHLHPRFSIEPLVLSLRHLLNVVLERSAQMIELENRPHGVYLAVLSPNELESFGSIVLGVQADLPKEMLQQQFISQAKVAPFERLIDLVRSHLPGIELDTLPVAPRQIPFNSGYTYFEVSQTGKLWEQLEQSGGLAMHIAGNFPGLKMELWGIRDR</sequence>
<dbReference type="OrthoDB" id="9775333at2"/>
<name>A0A4R6Y9H3_9BURK</name>
<comment type="caution">
    <text evidence="1">The sequence shown here is derived from an EMBL/GenBank/DDBJ whole genome shotgun (WGS) entry which is preliminary data.</text>
</comment>
<dbReference type="PANTHER" id="PTHR35566:SF6">
    <property type="entry name" value="CYTOPLASMIC PROTEIN"/>
    <property type="match status" value="1"/>
</dbReference>
<reference evidence="1 2" key="1">
    <citation type="submission" date="2019-03" db="EMBL/GenBank/DDBJ databases">
        <title>Genomic Encyclopedia of Type Strains, Phase IV (KMG-IV): sequencing the most valuable type-strain genomes for metagenomic binning, comparative biology and taxonomic classification.</title>
        <authorList>
            <person name="Goeker M."/>
        </authorList>
    </citation>
    <scope>NUCLEOTIDE SEQUENCE [LARGE SCALE GENOMIC DNA]</scope>
    <source>
        <strain evidence="1 2">DSM 102852</strain>
    </source>
</reference>
<dbReference type="PANTHER" id="PTHR35566">
    <property type="entry name" value="BLR3599 PROTEIN"/>
    <property type="match status" value="1"/>
</dbReference>
<dbReference type="Pfam" id="PF05936">
    <property type="entry name" value="T6SS_VasE"/>
    <property type="match status" value="1"/>
</dbReference>
<accession>A0A4R6Y9H3</accession>
<evidence type="ECO:0000313" key="2">
    <source>
        <dbReference type="Proteomes" id="UP000294480"/>
    </source>
</evidence>
<proteinExistence type="predicted"/>
<dbReference type="EMBL" id="SNZE01000005">
    <property type="protein sequence ID" value="TDR32126.1"/>
    <property type="molecule type" value="Genomic_DNA"/>
</dbReference>
<dbReference type="AlphaFoldDB" id="A0A4R6Y9H3"/>
<dbReference type="RefSeq" id="WP_133619286.1">
    <property type="nucleotide sequence ID" value="NZ_SNZE01000005.1"/>
</dbReference>
<protein>
    <submittedName>
        <fullName evidence="1">Type VI secretion system protein ImpJ</fullName>
    </submittedName>
</protein>